<dbReference type="PANTHER" id="PTHR11848:SF117">
    <property type="entry name" value="INHIBIN ALPHA CHAIN"/>
    <property type="match status" value="1"/>
</dbReference>
<reference evidence="14" key="1">
    <citation type="submission" date="2025-08" db="UniProtKB">
        <authorList>
            <consortium name="Ensembl"/>
        </authorList>
    </citation>
    <scope>IDENTIFICATION</scope>
</reference>
<feature type="chain" id="PRO_5034103258" description="Inhibin alpha chain" evidence="12">
    <location>
        <begin position="32"/>
        <end position="357"/>
    </location>
</feature>
<evidence type="ECO:0000256" key="8">
    <source>
        <dbReference type="ARBA" id="ARBA00023180"/>
    </source>
</evidence>
<comment type="similarity">
    <text evidence="3 10">Belongs to the TGF-beta family.</text>
</comment>
<evidence type="ECO:0000256" key="1">
    <source>
        <dbReference type="ARBA" id="ARBA00002588"/>
    </source>
</evidence>
<gene>
    <name evidence="14" type="primary">INHA</name>
    <name evidence="14" type="synonym">LOC109879369</name>
</gene>
<dbReference type="Pfam" id="PF00019">
    <property type="entry name" value="TGF_beta"/>
    <property type="match status" value="1"/>
</dbReference>
<protein>
    <recommendedName>
        <fullName evidence="4 9">Inhibin alpha chain</fullName>
    </recommendedName>
</protein>
<evidence type="ECO:0000256" key="10">
    <source>
        <dbReference type="RuleBase" id="RU000354"/>
    </source>
</evidence>
<feature type="region of interest" description="Disordered" evidence="11">
    <location>
        <begin position="51"/>
        <end position="101"/>
    </location>
</feature>
<evidence type="ECO:0000256" key="5">
    <source>
        <dbReference type="ARBA" id="ARBA00022525"/>
    </source>
</evidence>
<sequence length="357" mass="40524">RDLNHADWCFTVLSCALLLLWSQTLTQACQGDELPRDVVLDWFKQRLLDGLGLEQPPEPSHQAPDGGRERAEAGRGHRRSTRAGRAAWAQDHRRHHQESHEQVILFPSSDSTCDSSDSPSEERATSHFTYYFQSSLDNQESAITSAHFWFYAGEGASRNITPLFLLTSDQQLLQVAEFPAKTTADGWTTYHFEHHLLTALTQGPFVLQVRCPACECHANKADKMPFLHLHTRPHDPDRSPRRAAATIPWFPSSIDLLMRPSQQKPEYSDCQREMINISFQELGWDNWIVHPKVLNFYYCHGTCSALDRTTAMLGIKQCCAPVPGTMRSLRFTTTSDGGYSFKYETLPNIIPEECTCI</sequence>
<dbReference type="GeneTree" id="ENSGT00390000005935"/>
<dbReference type="Gene3D" id="2.60.120.970">
    <property type="match status" value="1"/>
</dbReference>
<dbReference type="SUPFAM" id="SSF57501">
    <property type="entry name" value="Cystine-knot cytokines"/>
    <property type="match status" value="1"/>
</dbReference>
<dbReference type="AlphaFoldDB" id="A0A8C7CQL2"/>
<keyword evidence="7 12" id="KW-0732">Signal</keyword>
<dbReference type="GO" id="GO:0005615">
    <property type="term" value="C:extracellular space"/>
    <property type="evidence" value="ECO:0007669"/>
    <property type="project" value="TreeGrafter"/>
</dbReference>
<dbReference type="GO" id="GO:0005179">
    <property type="term" value="F:hormone activity"/>
    <property type="evidence" value="ECO:0007669"/>
    <property type="project" value="UniProtKB-KW"/>
</dbReference>
<dbReference type="GO" id="GO:0008083">
    <property type="term" value="F:growth factor activity"/>
    <property type="evidence" value="ECO:0007669"/>
    <property type="project" value="UniProtKB-KW"/>
</dbReference>
<evidence type="ECO:0000256" key="7">
    <source>
        <dbReference type="ARBA" id="ARBA00022729"/>
    </source>
</evidence>
<dbReference type="GO" id="GO:0005125">
    <property type="term" value="F:cytokine activity"/>
    <property type="evidence" value="ECO:0007669"/>
    <property type="project" value="TreeGrafter"/>
</dbReference>
<name>A0A8C7CQL2_ONCKI</name>
<evidence type="ECO:0000256" key="11">
    <source>
        <dbReference type="SAM" id="MobiDB-lite"/>
    </source>
</evidence>
<evidence type="ECO:0000256" key="9">
    <source>
        <dbReference type="PIRNR" id="PIRNR037328"/>
    </source>
</evidence>
<keyword evidence="6" id="KW-0165">Cleavage on pair of basic residues</keyword>
<evidence type="ECO:0000256" key="12">
    <source>
        <dbReference type="SAM" id="SignalP"/>
    </source>
</evidence>
<dbReference type="Ensembl" id="ENSOKIT00005010752.1">
    <property type="protein sequence ID" value="ENSOKIP00005010103.1"/>
    <property type="gene ID" value="ENSOKIG00005004530.1"/>
</dbReference>
<dbReference type="PIRSF" id="PIRSF037328">
    <property type="entry name" value="Inhibin_alpha_subunit"/>
    <property type="match status" value="1"/>
</dbReference>
<feature type="compositionally biased region" description="Basic and acidic residues" evidence="11">
    <location>
        <begin position="66"/>
        <end position="75"/>
    </location>
</feature>
<dbReference type="InterPro" id="IPR029034">
    <property type="entry name" value="Cystine-knot_cytokine"/>
</dbReference>
<comment type="function">
    <text evidence="1">Inhibins and activins inhibit and activate, respectively, the secretion of follitropin by the pituitary gland. Inhibins/activins are involved in regulating a number of diverse functions such as hypothalamic and pituitary hormone secretion, gonadal hormone secretion, germ cell development and maturation, erythroid differentiation, insulin secretion, nerve cell survival, embryonic axial development or bone growth, depending on their subunit composition. Inhibins appear to oppose the functions of activins.</text>
</comment>
<comment type="subcellular location">
    <subcellularLocation>
        <location evidence="2">Secreted</location>
    </subcellularLocation>
</comment>
<dbReference type="SMART" id="SM00204">
    <property type="entry name" value="TGFB"/>
    <property type="match status" value="1"/>
</dbReference>
<keyword evidence="9 10" id="KW-0339">Growth factor</keyword>
<evidence type="ECO:0000259" key="13">
    <source>
        <dbReference type="PROSITE" id="PS51362"/>
    </source>
</evidence>
<feature type="domain" description="TGF-beta family profile" evidence="13">
    <location>
        <begin position="239"/>
        <end position="357"/>
    </location>
</feature>
<keyword evidence="8" id="KW-0325">Glycoprotein</keyword>
<organism evidence="14 15">
    <name type="scientific">Oncorhynchus kisutch</name>
    <name type="common">Coho salmon</name>
    <name type="synonym">Salmo kisutch</name>
    <dbReference type="NCBI Taxonomy" id="8019"/>
    <lineage>
        <taxon>Eukaryota</taxon>
        <taxon>Metazoa</taxon>
        <taxon>Chordata</taxon>
        <taxon>Craniata</taxon>
        <taxon>Vertebrata</taxon>
        <taxon>Euteleostomi</taxon>
        <taxon>Actinopterygii</taxon>
        <taxon>Neopterygii</taxon>
        <taxon>Teleostei</taxon>
        <taxon>Protacanthopterygii</taxon>
        <taxon>Salmoniformes</taxon>
        <taxon>Salmonidae</taxon>
        <taxon>Salmoninae</taxon>
        <taxon>Oncorhynchus</taxon>
    </lineage>
</organism>
<dbReference type="PRINTS" id="PR00669">
    <property type="entry name" value="INHIBINA"/>
</dbReference>
<evidence type="ECO:0000256" key="2">
    <source>
        <dbReference type="ARBA" id="ARBA00004613"/>
    </source>
</evidence>
<dbReference type="PROSITE" id="PS51362">
    <property type="entry name" value="TGF_BETA_2"/>
    <property type="match status" value="1"/>
</dbReference>
<dbReference type="PANTHER" id="PTHR11848">
    <property type="entry name" value="TGF-BETA FAMILY"/>
    <property type="match status" value="1"/>
</dbReference>
<evidence type="ECO:0000256" key="6">
    <source>
        <dbReference type="ARBA" id="ARBA00022685"/>
    </source>
</evidence>
<dbReference type="InterPro" id="IPR017175">
    <property type="entry name" value="Inhibin_asu"/>
</dbReference>
<evidence type="ECO:0000313" key="15">
    <source>
        <dbReference type="Proteomes" id="UP000694557"/>
    </source>
</evidence>
<keyword evidence="9" id="KW-0372">Hormone</keyword>
<dbReference type="InterPro" id="IPR001839">
    <property type="entry name" value="TGF-b_C"/>
</dbReference>
<evidence type="ECO:0000256" key="4">
    <source>
        <dbReference type="ARBA" id="ARBA00019280"/>
    </source>
</evidence>
<evidence type="ECO:0000313" key="14">
    <source>
        <dbReference type="Ensembl" id="ENSOKIP00005010103.1"/>
    </source>
</evidence>
<reference evidence="14" key="2">
    <citation type="submission" date="2025-09" db="UniProtKB">
        <authorList>
            <consortium name="Ensembl"/>
        </authorList>
    </citation>
    <scope>IDENTIFICATION</scope>
</reference>
<dbReference type="InterPro" id="IPR015615">
    <property type="entry name" value="TGF-beta-rel"/>
</dbReference>
<keyword evidence="5 9" id="KW-0964">Secreted</keyword>
<feature type="signal peptide" evidence="12">
    <location>
        <begin position="1"/>
        <end position="31"/>
    </location>
</feature>
<accession>A0A8C7CQL2</accession>
<dbReference type="FunFam" id="2.10.90.10:FF:000061">
    <property type="entry name" value="Inhibin alpha chain"/>
    <property type="match status" value="1"/>
</dbReference>
<proteinExistence type="inferred from homology"/>
<dbReference type="Proteomes" id="UP000694557">
    <property type="component" value="Unassembled WGS sequence"/>
</dbReference>
<dbReference type="Gene3D" id="2.10.90.10">
    <property type="entry name" value="Cystine-knot cytokines"/>
    <property type="match status" value="1"/>
</dbReference>
<evidence type="ECO:0000256" key="3">
    <source>
        <dbReference type="ARBA" id="ARBA00006656"/>
    </source>
</evidence>
<keyword evidence="15" id="KW-1185">Reference proteome</keyword>